<proteinExistence type="predicted"/>
<evidence type="ECO:0000313" key="1">
    <source>
        <dbReference type="EMBL" id="CAD6193930.1"/>
    </source>
</evidence>
<dbReference type="Proteomes" id="UP000835052">
    <property type="component" value="Unassembled WGS sequence"/>
</dbReference>
<dbReference type="AlphaFoldDB" id="A0A8S1HKZ5"/>
<organism evidence="1 2">
    <name type="scientific">Caenorhabditis auriculariae</name>
    <dbReference type="NCBI Taxonomy" id="2777116"/>
    <lineage>
        <taxon>Eukaryota</taxon>
        <taxon>Metazoa</taxon>
        <taxon>Ecdysozoa</taxon>
        <taxon>Nematoda</taxon>
        <taxon>Chromadorea</taxon>
        <taxon>Rhabditida</taxon>
        <taxon>Rhabditina</taxon>
        <taxon>Rhabditomorpha</taxon>
        <taxon>Rhabditoidea</taxon>
        <taxon>Rhabditidae</taxon>
        <taxon>Peloderinae</taxon>
        <taxon>Caenorhabditis</taxon>
    </lineage>
</organism>
<keyword evidence="2" id="KW-1185">Reference proteome</keyword>
<accession>A0A8S1HKZ5</accession>
<protein>
    <submittedName>
        <fullName evidence="1">Uncharacterized protein</fullName>
    </submittedName>
</protein>
<evidence type="ECO:0000313" key="2">
    <source>
        <dbReference type="Proteomes" id="UP000835052"/>
    </source>
</evidence>
<gene>
    <name evidence="1" type="ORF">CAUJ_LOCUS9849</name>
</gene>
<sequence>MSNYNYYQQNWAYNYEFQQFATSFPTSSNAVPQNYHYCYQPPNFYWQTPYYGDQVAHPVMAANQEEIVELQPPQTFYQQPPINFSPPQELIRKYREAFLGFDLVLIIFDLLDEGVGGVRWNNESEFQVLNINIFQKVISERIKHRINYRTIDTFLREMHQISTGEYFLRKEKFRCYKLHDQRAARPKVYKKNKESLDFAVKCINEPGYHSRPNMMVKIEAADDGYEANSHQPQAGQTQPEAVEDRKIGSLMMPGGWAIQPPYNFQ</sequence>
<name>A0A8S1HKZ5_9PELO</name>
<comment type="caution">
    <text evidence="1">The sequence shown here is derived from an EMBL/GenBank/DDBJ whole genome shotgun (WGS) entry which is preliminary data.</text>
</comment>
<dbReference type="EMBL" id="CAJGYM010000039">
    <property type="protein sequence ID" value="CAD6193930.1"/>
    <property type="molecule type" value="Genomic_DNA"/>
</dbReference>
<reference evidence="1" key="1">
    <citation type="submission" date="2020-10" db="EMBL/GenBank/DDBJ databases">
        <authorList>
            <person name="Kikuchi T."/>
        </authorList>
    </citation>
    <scope>NUCLEOTIDE SEQUENCE</scope>
    <source>
        <strain evidence="1">NKZ352</strain>
    </source>
</reference>